<dbReference type="STRING" id="759272.G0S0B7"/>
<comment type="subcellular location">
    <subcellularLocation>
        <location evidence="1">Nucleus</location>
    </subcellularLocation>
</comment>
<keyword evidence="5" id="KW-0539">Nucleus</keyword>
<dbReference type="InterPro" id="IPR040855">
    <property type="entry name" value="ORC_WH_C"/>
</dbReference>
<evidence type="ECO:0000259" key="8">
    <source>
        <dbReference type="Pfam" id="PF18137"/>
    </source>
</evidence>
<dbReference type="OMA" id="YCLMEHY"/>
<evidence type="ECO:0000256" key="4">
    <source>
        <dbReference type="ARBA" id="ARBA00023125"/>
    </source>
</evidence>
<dbReference type="InterPro" id="IPR020795">
    <property type="entry name" value="ORC3"/>
</dbReference>
<evidence type="ECO:0000259" key="7">
    <source>
        <dbReference type="Pfam" id="PF07034"/>
    </source>
</evidence>
<dbReference type="GO" id="GO:0005656">
    <property type="term" value="C:nuclear pre-replicative complex"/>
    <property type="evidence" value="ECO:0007669"/>
    <property type="project" value="TreeGrafter"/>
</dbReference>
<dbReference type="GeneID" id="18254983"/>
<dbReference type="eggNOG" id="KOG2538">
    <property type="taxonomic scope" value="Eukaryota"/>
</dbReference>
<keyword evidence="4" id="KW-0238">DNA-binding</keyword>
<dbReference type="KEGG" id="cthr:CTHT_0009450"/>
<keyword evidence="10" id="KW-1185">Reference proteome</keyword>
<dbReference type="Pfam" id="PF07034">
    <property type="entry name" value="ORC3_N"/>
    <property type="match status" value="2"/>
</dbReference>
<dbReference type="EMBL" id="GL988037">
    <property type="protein sequence ID" value="EGS23278.1"/>
    <property type="molecule type" value="Genomic_DNA"/>
</dbReference>
<proteinExistence type="inferred from homology"/>
<dbReference type="GO" id="GO:0003688">
    <property type="term" value="F:DNA replication origin binding"/>
    <property type="evidence" value="ECO:0007669"/>
    <property type="project" value="TreeGrafter"/>
</dbReference>
<accession>G0S0B7</accession>
<dbReference type="HOGENOM" id="CLU_015257_1_0_1"/>
<organism evidence="10">
    <name type="scientific">Chaetomium thermophilum (strain DSM 1495 / CBS 144.50 / IMI 039719)</name>
    <name type="common">Thermochaetoides thermophila</name>
    <dbReference type="NCBI Taxonomy" id="759272"/>
    <lineage>
        <taxon>Eukaryota</taxon>
        <taxon>Fungi</taxon>
        <taxon>Dikarya</taxon>
        <taxon>Ascomycota</taxon>
        <taxon>Pezizomycotina</taxon>
        <taxon>Sordariomycetes</taxon>
        <taxon>Sordariomycetidae</taxon>
        <taxon>Sordariales</taxon>
        <taxon>Chaetomiaceae</taxon>
        <taxon>Thermochaetoides</taxon>
    </lineage>
</organism>
<protein>
    <submittedName>
        <fullName evidence="9">Putative origin recognition complex protein</fullName>
    </submittedName>
</protein>
<dbReference type="InterPro" id="IPR045667">
    <property type="entry name" value="ORC3_N"/>
</dbReference>
<feature type="domain" description="Origin recognition complex subunit 3 N-terminal" evidence="7">
    <location>
        <begin position="234"/>
        <end position="339"/>
    </location>
</feature>
<evidence type="ECO:0000256" key="1">
    <source>
        <dbReference type="ARBA" id="ARBA00004123"/>
    </source>
</evidence>
<dbReference type="OrthoDB" id="10265211at2759"/>
<feature type="domain" description="Origin recognition complex subunit 3 winged helix C-terminal" evidence="8">
    <location>
        <begin position="600"/>
        <end position="706"/>
    </location>
</feature>
<gene>
    <name evidence="9" type="ORF">CTHT_0009450</name>
</gene>
<dbReference type="RefSeq" id="XP_006691469.1">
    <property type="nucleotide sequence ID" value="XM_006691406.1"/>
</dbReference>
<comment type="similarity">
    <text evidence="2">Belongs to the ORC3 family.</text>
</comment>
<keyword evidence="3" id="KW-0235">DNA replication</keyword>
<dbReference type="AlphaFoldDB" id="G0S0B7"/>
<evidence type="ECO:0000256" key="3">
    <source>
        <dbReference type="ARBA" id="ARBA00022705"/>
    </source>
</evidence>
<dbReference type="PANTHER" id="PTHR12748:SF0">
    <property type="entry name" value="ORIGIN RECOGNITION COMPLEX SUBUNIT 3"/>
    <property type="match status" value="1"/>
</dbReference>
<dbReference type="Pfam" id="PF18137">
    <property type="entry name" value="WHD_ORC"/>
    <property type="match status" value="1"/>
</dbReference>
<evidence type="ECO:0000256" key="5">
    <source>
        <dbReference type="ARBA" id="ARBA00023242"/>
    </source>
</evidence>
<evidence type="ECO:0000256" key="2">
    <source>
        <dbReference type="ARBA" id="ARBA00010977"/>
    </source>
</evidence>
<feature type="compositionally biased region" description="Polar residues" evidence="6">
    <location>
        <begin position="53"/>
        <end position="62"/>
    </location>
</feature>
<sequence length="707" mass="79084">MAQVHSSTVPFEEDDHRAAFIFSSGEDDRQLPTAASRPAKKRKLAGAGKKAASQPQLQQPAFGSDSTFIPLFNGAESPEAVNLRKELFEASWPVLETRIQHVLREANRSTLDEVTAFLQQAAQEKTEKITAGFIITGPNIVSQDLLFEQLSERLYTEIRARVVRLRASEVSNLKAALKKIIRDATANESEDDDGSVVVPSTVSKALFYEAGVRTMDVDPKKGRKYLDYDLDVLSWSDRIQFDVLFGVATSVELFQARLPRSTARLLYGAQFDVVQANSVLESVVKTAVAGSRATLRIGPSLLRSLVDRQQEQVAGIQLFVSSVKYAYMCHFYANPLSVLLAKQLDRKLLQPEHLRAVRMLESFKAKVEVAIDARQMNHAQAMIEDDDYLIAQILEQQQKCEDYLKQLLRTLHLISSTGLSTVSFTELYMTALSKGIDLEQADEMIRPAEVVRRMNADEFLNFIQKLLHATETGSPELELQGWASEAEEFVDAVTELRGEVEGLMERSKHNGTTLRSQYSAQSKVLRTTVVAQKVQLSQDTAALTEEDKAYTKAIDTMTALLSQYLRCEPINNLFLHEIWVYDSKLPYREVFVPRPGAAFARGLSRPHDYLACACCSKVDGGLSSTLPTTCILYHLYLEAGALINVADLWSAYYGLVGNDDDGSMNREGLDERSALVCFYRGLAELRMMGLVKQSRKRADHIAKLKWL</sequence>
<dbReference type="Proteomes" id="UP000008066">
    <property type="component" value="Unassembled WGS sequence"/>
</dbReference>
<feature type="region of interest" description="Disordered" evidence="6">
    <location>
        <begin position="22"/>
        <end position="62"/>
    </location>
</feature>
<evidence type="ECO:0000313" key="10">
    <source>
        <dbReference type="Proteomes" id="UP000008066"/>
    </source>
</evidence>
<dbReference type="PANTHER" id="PTHR12748">
    <property type="entry name" value="ORIGIN RECOGNITION COMPLEX SUBUNIT 3"/>
    <property type="match status" value="1"/>
</dbReference>
<name>G0S0B7_CHATD</name>
<reference evidence="9 10" key="1">
    <citation type="journal article" date="2011" name="Cell">
        <title>Insight into structure and assembly of the nuclear pore complex by utilizing the genome of a eukaryotic thermophile.</title>
        <authorList>
            <person name="Amlacher S."/>
            <person name="Sarges P."/>
            <person name="Flemming D."/>
            <person name="van Noort V."/>
            <person name="Kunze R."/>
            <person name="Devos D.P."/>
            <person name="Arumugam M."/>
            <person name="Bork P."/>
            <person name="Hurt E."/>
        </authorList>
    </citation>
    <scope>NUCLEOTIDE SEQUENCE [LARGE SCALE GENOMIC DNA]</scope>
    <source>
        <strain evidence="10">DSM 1495 / CBS 144.50 / IMI 039719</strain>
    </source>
</reference>
<evidence type="ECO:0000313" key="9">
    <source>
        <dbReference type="EMBL" id="EGS23278.1"/>
    </source>
</evidence>
<evidence type="ECO:0000256" key="6">
    <source>
        <dbReference type="SAM" id="MobiDB-lite"/>
    </source>
</evidence>
<dbReference type="GO" id="GO:0031261">
    <property type="term" value="C:DNA replication preinitiation complex"/>
    <property type="evidence" value="ECO:0007669"/>
    <property type="project" value="TreeGrafter"/>
</dbReference>
<dbReference type="CDD" id="cd20704">
    <property type="entry name" value="Orc3"/>
    <property type="match status" value="1"/>
</dbReference>
<dbReference type="GO" id="GO:0006270">
    <property type="term" value="P:DNA replication initiation"/>
    <property type="evidence" value="ECO:0007669"/>
    <property type="project" value="TreeGrafter"/>
</dbReference>
<feature type="domain" description="Origin recognition complex subunit 3 N-terminal" evidence="7">
    <location>
        <begin position="58"/>
        <end position="191"/>
    </location>
</feature>
<dbReference type="GO" id="GO:0005664">
    <property type="term" value="C:nuclear origin of replication recognition complex"/>
    <property type="evidence" value="ECO:0007669"/>
    <property type="project" value="InterPro"/>
</dbReference>